<reference evidence="1 2" key="1">
    <citation type="journal article" date="2022" name="Nat. Plants">
        <title>Genomes of leafy and leafless Platanthera orchids illuminate the evolution of mycoheterotrophy.</title>
        <authorList>
            <person name="Li M.H."/>
            <person name="Liu K.W."/>
            <person name="Li Z."/>
            <person name="Lu H.C."/>
            <person name="Ye Q.L."/>
            <person name="Zhang D."/>
            <person name="Wang J.Y."/>
            <person name="Li Y.F."/>
            <person name="Zhong Z.M."/>
            <person name="Liu X."/>
            <person name="Yu X."/>
            <person name="Liu D.K."/>
            <person name="Tu X.D."/>
            <person name="Liu B."/>
            <person name="Hao Y."/>
            <person name="Liao X.Y."/>
            <person name="Jiang Y.T."/>
            <person name="Sun W.H."/>
            <person name="Chen J."/>
            <person name="Chen Y.Q."/>
            <person name="Ai Y."/>
            <person name="Zhai J.W."/>
            <person name="Wu S.S."/>
            <person name="Zhou Z."/>
            <person name="Hsiao Y.Y."/>
            <person name="Wu W.L."/>
            <person name="Chen Y.Y."/>
            <person name="Lin Y.F."/>
            <person name="Hsu J.L."/>
            <person name="Li C.Y."/>
            <person name="Wang Z.W."/>
            <person name="Zhao X."/>
            <person name="Zhong W.Y."/>
            <person name="Ma X.K."/>
            <person name="Ma L."/>
            <person name="Huang J."/>
            <person name="Chen G.Z."/>
            <person name="Huang M.Z."/>
            <person name="Huang L."/>
            <person name="Peng D.H."/>
            <person name="Luo Y.B."/>
            <person name="Zou S.Q."/>
            <person name="Chen S.P."/>
            <person name="Lan S."/>
            <person name="Tsai W.C."/>
            <person name="Van de Peer Y."/>
            <person name="Liu Z.J."/>
        </authorList>
    </citation>
    <scope>NUCLEOTIDE SEQUENCE [LARGE SCALE GENOMIC DNA]</scope>
    <source>
        <strain evidence="1">Lor288</strain>
    </source>
</reference>
<gene>
    <name evidence="1" type="ORF">KSP40_PGU004808</name>
</gene>
<keyword evidence="2" id="KW-1185">Reference proteome</keyword>
<dbReference type="EMBL" id="JBBWWR010000003">
    <property type="protein sequence ID" value="KAK8969164.1"/>
    <property type="molecule type" value="Genomic_DNA"/>
</dbReference>
<comment type="caution">
    <text evidence="1">The sequence shown here is derived from an EMBL/GenBank/DDBJ whole genome shotgun (WGS) entry which is preliminary data.</text>
</comment>
<proteinExistence type="predicted"/>
<organism evidence="1 2">
    <name type="scientific">Platanthera guangdongensis</name>
    <dbReference type="NCBI Taxonomy" id="2320717"/>
    <lineage>
        <taxon>Eukaryota</taxon>
        <taxon>Viridiplantae</taxon>
        <taxon>Streptophyta</taxon>
        <taxon>Embryophyta</taxon>
        <taxon>Tracheophyta</taxon>
        <taxon>Spermatophyta</taxon>
        <taxon>Magnoliopsida</taxon>
        <taxon>Liliopsida</taxon>
        <taxon>Asparagales</taxon>
        <taxon>Orchidaceae</taxon>
        <taxon>Orchidoideae</taxon>
        <taxon>Orchideae</taxon>
        <taxon>Orchidinae</taxon>
        <taxon>Platanthera</taxon>
    </lineage>
</organism>
<evidence type="ECO:0000313" key="2">
    <source>
        <dbReference type="Proteomes" id="UP001412067"/>
    </source>
</evidence>
<sequence length="121" mass="13532">MALKEEFTPEIPNMEADKMESSNLAIEDNFNHPMWSIPNIEFTTIGFPLSLIEPFLLTCIFLLSTRTLCLGSSSTLHAQHSPKIPNRTPPLKGTCYVPRSMIVYDGEVRRTPLGLAARRGV</sequence>
<evidence type="ECO:0008006" key="3">
    <source>
        <dbReference type="Google" id="ProtNLM"/>
    </source>
</evidence>
<evidence type="ECO:0000313" key="1">
    <source>
        <dbReference type="EMBL" id="KAK8969164.1"/>
    </source>
</evidence>
<name>A0ABR2MY57_9ASPA</name>
<dbReference type="Proteomes" id="UP001412067">
    <property type="component" value="Unassembled WGS sequence"/>
</dbReference>
<accession>A0ABR2MY57</accession>
<protein>
    <recommendedName>
        <fullName evidence="3">NADH-plastoquinone oxidoreductase subunit K</fullName>
    </recommendedName>
</protein>